<dbReference type="AlphaFoldDB" id="A0A9K3D9S3"/>
<accession>A0A9K3D9S3</accession>
<dbReference type="EMBL" id="BDIP01006575">
    <property type="protein sequence ID" value="GIQ90726.1"/>
    <property type="molecule type" value="Genomic_DNA"/>
</dbReference>
<evidence type="ECO:0000313" key="1">
    <source>
        <dbReference type="EMBL" id="GIQ90726.1"/>
    </source>
</evidence>
<feature type="non-terminal residue" evidence="1">
    <location>
        <position position="1"/>
    </location>
</feature>
<dbReference type="Proteomes" id="UP000265618">
    <property type="component" value="Unassembled WGS sequence"/>
</dbReference>
<comment type="caution">
    <text evidence="1">The sequence shown here is derived from an EMBL/GenBank/DDBJ whole genome shotgun (WGS) entry which is preliminary data.</text>
</comment>
<protein>
    <submittedName>
        <fullName evidence="1">Uncharacterized protein</fullName>
    </submittedName>
</protein>
<keyword evidence="2" id="KW-1185">Reference proteome</keyword>
<evidence type="ECO:0000313" key="2">
    <source>
        <dbReference type="Proteomes" id="UP000265618"/>
    </source>
</evidence>
<gene>
    <name evidence="1" type="ORF">KIPB_013626</name>
</gene>
<organism evidence="1 2">
    <name type="scientific">Kipferlia bialata</name>
    <dbReference type="NCBI Taxonomy" id="797122"/>
    <lineage>
        <taxon>Eukaryota</taxon>
        <taxon>Metamonada</taxon>
        <taxon>Carpediemonas-like organisms</taxon>
        <taxon>Kipferlia</taxon>
    </lineage>
</organism>
<sequence>MLVDAWLSDLAEESYFSDSTPNNKMYLVKEGITTVSGVKPCPDTLEFKLEAPGFVTGWYTIGYTSWYSEPTTMDNEDFETMCNDESLFDRERDTVISLTNCLGKKRD</sequence>
<reference evidence="1 2" key="1">
    <citation type="journal article" date="2018" name="PLoS ONE">
        <title>The draft genome of Kipferlia bialata reveals reductive genome evolution in fornicate parasites.</title>
        <authorList>
            <person name="Tanifuji G."/>
            <person name="Takabayashi S."/>
            <person name="Kume K."/>
            <person name="Takagi M."/>
            <person name="Nakayama T."/>
            <person name="Kamikawa R."/>
            <person name="Inagaki Y."/>
            <person name="Hashimoto T."/>
        </authorList>
    </citation>
    <scope>NUCLEOTIDE SEQUENCE [LARGE SCALE GENOMIC DNA]</scope>
    <source>
        <strain evidence="1">NY0173</strain>
    </source>
</reference>
<proteinExistence type="predicted"/>
<name>A0A9K3D9S3_9EUKA</name>